<reference evidence="1" key="1">
    <citation type="journal article" date="2014" name="Front. Microbiol.">
        <title>High frequency of phylogenetically diverse reductive dehalogenase-homologous genes in deep subseafloor sedimentary metagenomes.</title>
        <authorList>
            <person name="Kawai M."/>
            <person name="Futagami T."/>
            <person name="Toyoda A."/>
            <person name="Takaki Y."/>
            <person name="Nishi S."/>
            <person name="Hori S."/>
            <person name="Arai W."/>
            <person name="Tsubouchi T."/>
            <person name="Morono Y."/>
            <person name="Uchiyama I."/>
            <person name="Ito T."/>
            <person name="Fujiyama A."/>
            <person name="Inagaki F."/>
            <person name="Takami H."/>
        </authorList>
    </citation>
    <scope>NUCLEOTIDE SEQUENCE</scope>
    <source>
        <strain evidence="1">Expedition CK06-06</strain>
    </source>
</reference>
<accession>X0W254</accession>
<dbReference type="EMBL" id="BARS01025673">
    <property type="protein sequence ID" value="GAG06826.1"/>
    <property type="molecule type" value="Genomic_DNA"/>
</dbReference>
<name>X0W254_9ZZZZ</name>
<evidence type="ECO:0000313" key="1">
    <source>
        <dbReference type="EMBL" id="GAG06826.1"/>
    </source>
</evidence>
<feature type="non-terminal residue" evidence="1">
    <location>
        <position position="1"/>
    </location>
</feature>
<dbReference type="AlphaFoldDB" id="X0W254"/>
<proteinExistence type="predicted"/>
<comment type="caution">
    <text evidence="1">The sequence shown here is derived from an EMBL/GenBank/DDBJ whole genome shotgun (WGS) entry which is preliminary data.</text>
</comment>
<protein>
    <submittedName>
        <fullName evidence="1">Uncharacterized protein</fullName>
    </submittedName>
</protein>
<sequence>GGPLSYRLVQDCDGLLYSLEEGTSRLGEGIEREALRGKSGGSELSGCLSQELYRLGEGSGCSEDSTGLSQSLEWL</sequence>
<organism evidence="1">
    <name type="scientific">marine sediment metagenome</name>
    <dbReference type="NCBI Taxonomy" id="412755"/>
    <lineage>
        <taxon>unclassified sequences</taxon>
        <taxon>metagenomes</taxon>
        <taxon>ecological metagenomes</taxon>
    </lineage>
</organism>
<gene>
    <name evidence="1" type="ORF">S01H1_40537</name>
</gene>